<sequence>MTSPVTSIGSVFICVTFTFILSVCKDCSQHRDATGRRTLNCMCRFDIYVLSPLARQCDEPHFASLNIIVTIVQCFYLYRIWILAEKAYKVLMIPVLLTVIRIALGYLTAAFMFSMHVWPQYRDYNNARIVLCIALASVAANDVVITATQVYLLHRRRTGIRGTEYVIRTVMFYSVNTGALTTIFSIITLLSFVLDQSPLLYGGFIQVQCKLFENSLLVNINARRTLRDNQPSAVEIYPWDLNNT</sequence>
<accession>A0ABQ8K2I5</accession>
<feature type="transmembrane region" description="Helical" evidence="1">
    <location>
        <begin position="127"/>
        <end position="153"/>
    </location>
</feature>
<proteinExistence type="predicted"/>
<feature type="transmembrane region" description="Helical" evidence="1">
    <location>
        <begin position="165"/>
        <end position="194"/>
    </location>
</feature>
<protein>
    <recommendedName>
        <fullName evidence="2">DUF6534 domain-containing protein</fullName>
    </recommendedName>
</protein>
<organism evidence="3 4">
    <name type="scientific">Rhodofomes roseus</name>
    <dbReference type="NCBI Taxonomy" id="34475"/>
    <lineage>
        <taxon>Eukaryota</taxon>
        <taxon>Fungi</taxon>
        <taxon>Dikarya</taxon>
        <taxon>Basidiomycota</taxon>
        <taxon>Agaricomycotina</taxon>
        <taxon>Agaricomycetes</taxon>
        <taxon>Polyporales</taxon>
        <taxon>Rhodofomes</taxon>
    </lineage>
</organism>
<keyword evidence="1" id="KW-0472">Membrane</keyword>
<name>A0ABQ8K2I5_9APHY</name>
<dbReference type="RefSeq" id="XP_047773975.1">
    <property type="nucleotide sequence ID" value="XM_047917782.1"/>
</dbReference>
<feature type="transmembrane region" description="Helical" evidence="1">
    <location>
        <begin position="61"/>
        <end position="78"/>
    </location>
</feature>
<dbReference type="PANTHER" id="PTHR40465:SF1">
    <property type="entry name" value="DUF6534 DOMAIN-CONTAINING PROTEIN"/>
    <property type="match status" value="1"/>
</dbReference>
<feature type="domain" description="DUF6534" evidence="2">
    <location>
        <begin position="139"/>
        <end position="224"/>
    </location>
</feature>
<evidence type="ECO:0000313" key="4">
    <source>
        <dbReference type="Proteomes" id="UP000814176"/>
    </source>
</evidence>
<dbReference type="GeneID" id="71998514"/>
<keyword evidence="1" id="KW-0812">Transmembrane</keyword>
<reference evidence="3 4" key="1">
    <citation type="journal article" date="2021" name="Environ. Microbiol.">
        <title>Gene family expansions and transcriptome signatures uncover fungal adaptations to wood decay.</title>
        <authorList>
            <person name="Hage H."/>
            <person name="Miyauchi S."/>
            <person name="Viragh M."/>
            <person name="Drula E."/>
            <person name="Min B."/>
            <person name="Chaduli D."/>
            <person name="Navarro D."/>
            <person name="Favel A."/>
            <person name="Norest M."/>
            <person name="Lesage-Meessen L."/>
            <person name="Balint B."/>
            <person name="Merenyi Z."/>
            <person name="de Eugenio L."/>
            <person name="Morin E."/>
            <person name="Martinez A.T."/>
            <person name="Baldrian P."/>
            <person name="Stursova M."/>
            <person name="Martinez M.J."/>
            <person name="Novotny C."/>
            <person name="Magnuson J.K."/>
            <person name="Spatafora J.W."/>
            <person name="Maurice S."/>
            <person name="Pangilinan J."/>
            <person name="Andreopoulos W."/>
            <person name="LaButti K."/>
            <person name="Hundley H."/>
            <person name="Na H."/>
            <person name="Kuo A."/>
            <person name="Barry K."/>
            <person name="Lipzen A."/>
            <person name="Henrissat B."/>
            <person name="Riley R."/>
            <person name="Ahrendt S."/>
            <person name="Nagy L.G."/>
            <person name="Grigoriev I.V."/>
            <person name="Martin F."/>
            <person name="Rosso M.N."/>
        </authorList>
    </citation>
    <scope>NUCLEOTIDE SEQUENCE [LARGE SCALE GENOMIC DNA]</scope>
    <source>
        <strain evidence="3 4">CIRM-BRFM 1785</strain>
    </source>
</reference>
<dbReference type="InterPro" id="IPR045339">
    <property type="entry name" value="DUF6534"/>
</dbReference>
<keyword evidence="1" id="KW-1133">Transmembrane helix</keyword>
<comment type="caution">
    <text evidence="3">The sequence shown here is derived from an EMBL/GenBank/DDBJ whole genome shotgun (WGS) entry which is preliminary data.</text>
</comment>
<dbReference type="PANTHER" id="PTHR40465">
    <property type="entry name" value="CHROMOSOME 1, WHOLE GENOME SHOTGUN SEQUENCE"/>
    <property type="match status" value="1"/>
</dbReference>
<gene>
    <name evidence="3" type="ORF">C8Q71DRAFT_319310</name>
</gene>
<dbReference type="Pfam" id="PF20152">
    <property type="entry name" value="DUF6534"/>
    <property type="match status" value="1"/>
</dbReference>
<evidence type="ECO:0000259" key="2">
    <source>
        <dbReference type="Pfam" id="PF20152"/>
    </source>
</evidence>
<keyword evidence="4" id="KW-1185">Reference proteome</keyword>
<dbReference type="Proteomes" id="UP000814176">
    <property type="component" value="Unassembled WGS sequence"/>
</dbReference>
<evidence type="ECO:0000256" key="1">
    <source>
        <dbReference type="SAM" id="Phobius"/>
    </source>
</evidence>
<evidence type="ECO:0000313" key="3">
    <source>
        <dbReference type="EMBL" id="KAH9830714.1"/>
    </source>
</evidence>
<feature type="transmembrane region" description="Helical" evidence="1">
    <location>
        <begin position="90"/>
        <end position="115"/>
    </location>
</feature>
<dbReference type="EMBL" id="JADCUA010000029">
    <property type="protein sequence ID" value="KAH9830714.1"/>
    <property type="molecule type" value="Genomic_DNA"/>
</dbReference>